<dbReference type="EMBL" id="QUMU01000004">
    <property type="protein sequence ID" value="REG33445.1"/>
    <property type="molecule type" value="Genomic_DNA"/>
</dbReference>
<sequence>MPMRYFKLADDVDIAGRWELGTPVDSAGQQLGSWVFLNGEPVEVKGPLHVPVSEQGTPLDFSLADVGAIPVVHEKVADVLARLAHQDVQLIPVRVGSRPEPYFLVNVTRLVKCIDDRASGRVRYWRPEDGFPERVGTYFSVSGMRIDATKVGSARMFRTWGWHIALIVSENIKAELERVGTTGLWFEDVS</sequence>
<organism evidence="2 3">
    <name type="scientific">Archangium gephyra</name>
    <dbReference type="NCBI Taxonomy" id="48"/>
    <lineage>
        <taxon>Bacteria</taxon>
        <taxon>Pseudomonadati</taxon>
        <taxon>Myxococcota</taxon>
        <taxon>Myxococcia</taxon>
        <taxon>Myxococcales</taxon>
        <taxon>Cystobacterineae</taxon>
        <taxon>Archangiaceae</taxon>
        <taxon>Archangium</taxon>
    </lineage>
</organism>
<comment type="caution">
    <text evidence="2">The sequence shown here is derived from an EMBL/GenBank/DDBJ whole genome shotgun (WGS) entry which is preliminary data.</text>
</comment>
<proteinExistence type="predicted"/>
<gene>
    <name evidence="2" type="ORF">ATI61_104736</name>
</gene>
<evidence type="ECO:0000313" key="3">
    <source>
        <dbReference type="Proteomes" id="UP000256345"/>
    </source>
</evidence>
<accession>A0ABX9K5F2</accession>
<name>A0ABX9K5F2_9BACT</name>
<keyword evidence="3" id="KW-1185">Reference proteome</keyword>
<protein>
    <recommendedName>
        <fullName evidence="1">Immunity MXAN-0049 protein domain-containing protein</fullName>
    </recommendedName>
</protein>
<evidence type="ECO:0000313" key="2">
    <source>
        <dbReference type="EMBL" id="REG33445.1"/>
    </source>
</evidence>
<reference evidence="2 3" key="1">
    <citation type="submission" date="2018-08" db="EMBL/GenBank/DDBJ databases">
        <title>Genomic Encyclopedia of Archaeal and Bacterial Type Strains, Phase II (KMG-II): from individual species to whole genera.</title>
        <authorList>
            <person name="Goeker M."/>
        </authorList>
    </citation>
    <scope>NUCLEOTIDE SEQUENCE [LARGE SCALE GENOMIC DNA]</scope>
    <source>
        <strain evidence="2 3">DSM 2261</strain>
    </source>
</reference>
<evidence type="ECO:0000259" key="1">
    <source>
        <dbReference type="Pfam" id="PF07791"/>
    </source>
</evidence>
<dbReference type="Proteomes" id="UP000256345">
    <property type="component" value="Unassembled WGS sequence"/>
</dbReference>
<feature type="domain" description="Immunity MXAN-0049 protein" evidence="1">
    <location>
        <begin position="71"/>
        <end position="189"/>
    </location>
</feature>
<dbReference type="InterPro" id="IPR012433">
    <property type="entry name" value="Imm11"/>
</dbReference>
<dbReference type="Pfam" id="PF07791">
    <property type="entry name" value="Imm11"/>
    <property type="match status" value="1"/>
</dbReference>